<name>A0A9P4PDV0_9PLEO</name>
<accession>A0A9P4PDV0</accession>
<dbReference type="OrthoDB" id="2157530at2759"/>
<evidence type="ECO:0000313" key="3">
    <source>
        <dbReference type="Proteomes" id="UP000799764"/>
    </source>
</evidence>
<gene>
    <name evidence="2" type="ORF">P171DRAFT_73635</name>
</gene>
<dbReference type="PANTHER" id="PTHR24148">
    <property type="entry name" value="ANKYRIN REPEAT DOMAIN-CONTAINING PROTEIN 39 HOMOLOG-RELATED"/>
    <property type="match status" value="1"/>
</dbReference>
<dbReference type="Pfam" id="PF06985">
    <property type="entry name" value="HET"/>
    <property type="match status" value="1"/>
</dbReference>
<evidence type="ECO:0000259" key="1">
    <source>
        <dbReference type="Pfam" id="PF06985"/>
    </source>
</evidence>
<dbReference type="InterPro" id="IPR010730">
    <property type="entry name" value="HET"/>
</dbReference>
<dbReference type="InterPro" id="IPR052895">
    <property type="entry name" value="HetReg/Transcr_Mod"/>
</dbReference>
<dbReference type="Proteomes" id="UP000799764">
    <property type="component" value="Unassembled WGS sequence"/>
</dbReference>
<feature type="domain" description="Heterokaryon incompatibility" evidence="1">
    <location>
        <begin position="59"/>
        <end position="137"/>
    </location>
</feature>
<reference evidence="2" key="1">
    <citation type="journal article" date="2020" name="Stud. Mycol.">
        <title>101 Dothideomycetes genomes: a test case for predicting lifestyles and emergence of pathogens.</title>
        <authorList>
            <person name="Haridas S."/>
            <person name="Albert R."/>
            <person name="Binder M."/>
            <person name="Bloem J."/>
            <person name="Labutti K."/>
            <person name="Salamov A."/>
            <person name="Andreopoulos B."/>
            <person name="Baker S."/>
            <person name="Barry K."/>
            <person name="Bills G."/>
            <person name="Bluhm B."/>
            <person name="Cannon C."/>
            <person name="Castanera R."/>
            <person name="Culley D."/>
            <person name="Daum C."/>
            <person name="Ezra D."/>
            <person name="Gonzalez J."/>
            <person name="Henrissat B."/>
            <person name="Kuo A."/>
            <person name="Liang C."/>
            <person name="Lipzen A."/>
            <person name="Lutzoni F."/>
            <person name="Magnuson J."/>
            <person name="Mondo S."/>
            <person name="Nolan M."/>
            <person name="Ohm R."/>
            <person name="Pangilinan J."/>
            <person name="Park H.-J."/>
            <person name="Ramirez L."/>
            <person name="Alfaro M."/>
            <person name="Sun H."/>
            <person name="Tritt A."/>
            <person name="Yoshinaga Y."/>
            <person name="Zwiers L.-H."/>
            <person name="Turgeon B."/>
            <person name="Goodwin S."/>
            <person name="Spatafora J."/>
            <person name="Crous P."/>
            <person name="Grigoriev I."/>
        </authorList>
    </citation>
    <scope>NUCLEOTIDE SEQUENCE</scope>
    <source>
        <strain evidence="2">CBS 690.94</strain>
    </source>
</reference>
<dbReference type="PANTHER" id="PTHR24148:SF80">
    <property type="entry name" value="HETEROKARYON INCOMPATIBILITY DOMAIN-CONTAINING PROTEIN"/>
    <property type="match status" value="1"/>
</dbReference>
<organism evidence="2 3">
    <name type="scientific">Karstenula rhodostoma CBS 690.94</name>
    <dbReference type="NCBI Taxonomy" id="1392251"/>
    <lineage>
        <taxon>Eukaryota</taxon>
        <taxon>Fungi</taxon>
        <taxon>Dikarya</taxon>
        <taxon>Ascomycota</taxon>
        <taxon>Pezizomycotina</taxon>
        <taxon>Dothideomycetes</taxon>
        <taxon>Pleosporomycetidae</taxon>
        <taxon>Pleosporales</taxon>
        <taxon>Massarineae</taxon>
        <taxon>Didymosphaeriaceae</taxon>
        <taxon>Karstenula</taxon>
    </lineage>
</organism>
<keyword evidence="3" id="KW-1185">Reference proteome</keyword>
<dbReference type="AlphaFoldDB" id="A0A9P4PDV0"/>
<protein>
    <recommendedName>
        <fullName evidence="1">Heterokaryon incompatibility domain-containing protein</fullName>
    </recommendedName>
</protein>
<dbReference type="EMBL" id="MU001505">
    <property type="protein sequence ID" value="KAF2441553.1"/>
    <property type="molecule type" value="Genomic_DNA"/>
</dbReference>
<comment type="caution">
    <text evidence="2">The sequence shown here is derived from an EMBL/GenBank/DDBJ whole genome shotgun (WGS) entry which is preliminary data.</text>
</comment>
<sequence>MEGEILALLWYSYEPLKCSTEIRVISLLPAPKFDSNLEIRLPHIDHTSMFVSNAHPSFYKSISYCWGELNFSHALMCDGQRTLSITANVYAMLRLFRRPHKIRYLWIDAICLNQQDDVEKQCSSGLMGNIFHEAEKVHV</sequence>
<evidence type="ECO:0000313" key="2">
    <source>
        <dbReference type="EMBL" id="KAF2441553.1"/>
    </source>
</evidence>
<proteinExistence type="predicted"/>